<dbReference type="EMBL" id="LZDD01000001">
    <property type="protein sequence ID" value="OJF72134.1"/>
    <property type="molecule type" value="Genomic_DNA"/>
</dbReference>
<feature type="transmembrane region" description="Helical" evidence="1">
    <location>
        <begin position="6"/>
        <end position="22"/>
    </location>
</feature>
<organism evidence="2 3">
    <name type="scientific">Streptococcus bovimastitidis</name>
    <dbReference type="NCBI Taxonomy" id="1856638"/>
    <lineage>
        <taxon>Bacteria</taxon>
        <taxon>Bacillati</taxon>
        <taxon>Bacillota</taxon>
        <taxon>Bacilli</taxon>
        <taxon>Lactobacillales</taxon>
        <taxon>Streptococcaceae</taxon>
        <taxon>Streptococcus</taxon>
    </lineage>
</organism>
<comment type="caution">
    <text evidence="2">The sequence shown here is derived from an EMBL/GenBank/DDBJ whole genome shotgun (WGS) entry which is preliminary data.</text>
</comment>
<feature type="transmembrane region" description="Helical" evidence="1">
    <location>
        <begin position="65"/>
        <end position="89"/>
    </location>
</feature>
<keyword evidence="1" id="KW-1133">Transmembrane helix</keyword>
<dbReference type="Pfam" id="PF06961">
    <property type="entry name" value="DUF1294"/>
    <property type="match status" value="1"/>
</dbReference>
<dbReference type="InterPro" id="IPR010718">
    <property type="entry name" value="DUF1294"/>
</dbReference>
<evidence type="ECO:0000256" key="1">
    <source>
        <dbReference type="SAM" id="Phobius"/>
    </source>
</evidence>
<keyword evidence="3" id="KW-1185">Reference proteome</keyword>
<feature type="transmembrane region" description="Helical" evidence="1">
    <location>
        <begin position="34"/>
        <end position="53"/>
    </location>
</feature>
<accession>A0A1L8MMY0</accession>
<proteinExistence type="predicted"/>
<dbReference type="Proteomes" id="UP000182015">
    <property type="component" value="Unassembled WGS sequence"/>
</dbReference>
<dbReference type="AlphaFoldDB" id="A0A1L8MMY0"/>
<reference evidence="3" key="1">
    <citation type="submission" date="2016-06" db="EMBL/GenBank/DDBJ databases">
        <authorList>
            <person name="de Vries S.P.W."/>
            <person name="Hadjirin N.F."/>
            <person name="Lay E.M."/>
            <person name="Zadoks R.N."/>
            <person name="Peacock S.J."/>
            <person name="Parkhill J."/>
            <person name="Grant A.J."/>
            <person name="Mcdougall S."/>
            <person name="Holmes M.A."/>
        </authorList>
    </citation>
    <scope>NUCLEOTIDE SEQUENCE [LARGE SCALE GENOMIC DNA]</scope>
    <source>
        <strain evidence="3">NZ1587</strain>
    </source>
</reference>
<dbReference type="STRING" id="1856638.A9Q68_00915"/>
<protein>
    <recommendedName>
        <fullName evidence="4">DUF1294 domain-containing protein</fullName>
    </recommendedName>
</protein>
<keyword evidence="1" id="KW-0472">Membrane</keyword>
<sequence>MVIALLSILLTWNIVVFALYGIDKRKAIKDQWRISERTLILSALFFGGFGALLGGKLFHHKTQKWYFQVSWYLGIAIIFVAAYYIYVYFFQK</sequence>
<dbReference type="OrthoDB" id="1698854at2"/>
<keyword evidence="1" id="KW-0812">Transmembrane</keyword>
<name>A0A1L8MMY0_9STRE</name>
<evidence type="ECO:0008006" key="4">
    <source>
        <dbReference type="Google" id="ProtNLM"/>
    </source>
</evidence>
<evidence type="ECO:0000313" key="3">
    <source>
        <dbReference type="Proteomes" id="UP000182015"/>
    </source>
</evidence>
<evidence type="ECO:0000313" key="2">
    <source>
        <dbReference type="EMBL" id="OJF72134.1"/>
    </source>
</evidence>
<dbReference type="RefSeq" id="WP_071792790.1">
    <property type="nucleotide sequence ID" value="NZ_LZDD01000001.1"/>
</dbReference>
<gene>
    <name evidence="2" type="ORF">A9Q68_00915</name>
</gene>